<reference evidence="1" key="1">
    <citation type="journal article" date="2012" name="Bioengineered">
        <title>Additional insights into the genome of the oleaginous model alga Nannochloropsis gaditana.</title>
        <authorList>
            <person name="Jinkerson R.E."/>
            <person name="Radakovits R."/>
            <person name="Posewitz M.C."/>
        </authorList>
    </citation>
    <scope>NUCLEOTIDE SEQUENCE</scope>
    <source>
        <strain evidence="1">CCMP526</strain>
    </source>
</reference>
<accession>I2CRC9</accession>
<proteinExistence type="evidence at transcript level"/>
<protein>
    <submittedName>
        <fullName evidence="1">Uncharacterized protein</fullName>
    </submittedName>
</protein>
<dbReference type="AlphaFoldDB" id="I2CRC9"/>
<organism evidence="1">
    <name type="scientific">Nannochloropsis gaditana (strain CCMP526)</name>
    <name type="common">Green microalga</name>
    <name type="synonym">Microchloropsis gaditana</name>
    <dbReference type="NCBI Taxonomy" id="1093141"/>
    <lineage>
        <taxon>Eukaryota</taxon>
        <taxon>Sar</taxon>
        <taxon>Stramenopiles</taxon>
        <taxon>Ochrophyta</taxon>
        <taxon>Eustigmatophyceae</taxon>
        <taxon>Eustigmatales</taxon>
        <taxon>Monodopsidaceae</taxon>
        <taxon>Nannochloropsis</taxon>
    </lineage>
</organism>
<evidence type="ECO:0000313" key="1">
    <source>
        <dbReference type="EMBL" id="AFJ69462.1"/>
    </source>
</evidence>
<reference evidence="1" key="2">
    <citation type="journal article" date="2012" name="Nat. Commun.">
        <title>Draft genome sequence and genetic transformation of the oleaginous alga Nannochloropis gaditana.</title>
        <authorList>
            <person name="Radakovits R."/>
            <person name="Jinkerson R.E."/>
            <person name="Fuerstenberg S.I."/>
            <person name="Tae H."/>
            <person name="Settlage R.E."/>
            <person name="Boore J.L."/>
            <person name="Posewitz M.C."/>
        </authorList>
    </citation>
    <scope>NUCLEOTIDE SEQUENCE</scope>
    <source>
        <strain evidence="1">CCMP526</strain>
    </source>
</reference>
<sequence>MMEYFKRLPGLTTPAVVDLAHTIPLRRAQLQLYEAEFRETCAPLNVNI</sequence>
<name>I2CRC9_NANGC</name>
<dbReference type="EMBL" id="JU980399">
    <property type="protein sequence ID" value="AFJ69462.1"/>
    <property type="molecule type" value="mRNA"/>
</dbReference>
<gene>
    <name evidence="1" type="ORF">NGATSA_3024100</name>
</gene>